<keyword evidence="4 9" id="KW-0808">Transferase</keyword>
<evidence type="ECO:0000256" key="1">
    <source>
        <dbReference type="ARBA" id="ARBA00004202"/>
    </source>
</evidence>
<comment type="similarity">
    <text evidence="2">Belongs to the CDP-glycerol glycerophosphotransferase family.</text>
</comment>
<evidence type="ECO:0000256" key="7">
    <source>
        <dbReference type="SAM" id="MobiDB-lite"/>
    </source>
</evidence>
<evidence type="ECO:0000256" key="3">
    <source>
        <dbReference type="ARBA" id="ARBA00022475"/>
    </source>
</evidence>
<dbReference type="InterPro" id="IPR043149">
    <property type="entry name" value="TagF_N"/>
</dbReference>
<dbReference type="InterPro" id="IPR043148">
    <property type="entry name" value="TagF_C"/>
</dbReference>
<dbReference type="Pfam" id="PF04464">
    <property type="entry name" value="Glyphos_transf"/>
    <property type="match status" value="1"/>
</dbReference>
<dbReference type="InterPro" id="IPR051612">
    <property type="entry name" value="Teichoic_Acid_Biosynth"/>
</dbReference>
<evidence type="ECO:0000256" key="5">
    <source>
        <dbReference type="ARBA" id="ARBA00022944"/>
    </source>
</evidence>
<evidence type="ECO:0000313" key="10">
    <source>
        <dbReference type="Proteomes" id="UP000576393"/>
    </source>
</evidence>
<evidence type="ECO:0000256" key="4">
    <source>
        <dbReference type="ARBA" id="ARBA00022679"/>
    </source>
</evidence>
<dbReference type="PANTHER" id="PTHR37316">
    <property type="entry name" value="TEICHOIC ACID GLYCEROL-PHOSPHATE PRIMASE"/>
    <property type="match status" value="1"/>
</dbReference>
<dbReference type="Gene3D" id="3.40.50.12580">
    <property type="match status" value="1"/>
</dbReference>
<protein>
    <submittedName>
        <fullName evidence="9">CDP-glycerol glycerophosphotransferase</fullName>
        <ecNumber evidence="9">2.7.8.12</ecNumber>
    </submittedName>
</protein>
<feature type="region of interest" description="Disordered" evidence="7">
    <location>
        <begin position="432"/>
        <end position="481"/>
    </location>
</feature>
<feature type="compositionally biased region" description="Low complexity" evidence="7">
    <location>
        <begin position="439"/>
        <end position="479"/>
    </location>
</feature>
<dbReference type="Gene3D" id="3.40.50.11820">
    <property type="match status" value="1"/>
</dbReference>
<dbReference type="EMBL" id="JACCCO010000001">
    <property type="protein sequence ID" value="NYF40044.1"/>
    <property type="molecule type" value="Genomic_DNA"/>
</dbReference>
<dbReference type="RefSeq" id="WP_179819602.1">
    <property type="nucleotide sequence ID" value="NZ_JACCCO010000001.1"/>
</dbReference>
<dbReference type="SUPFAM" id="SSF53448">
    <property type="entry name" value="Nucleotide-diphospho-sugar transferases"/>
    <property type="match status" value="1"/>
</dbReference>
<keyword evidence="3" id="KW-1003">Cell membrane</keyword>
<proteinExistence type="inferred from homology"/>
<keyword evidence="6" id="KW-0472">Membrane</keyword>
<dbReference type="SUPFAM" id="SSF53756">
    <property type="entry name" value="UDP-Glycosyltransferase/glycogen phosphorylase"/>
    <property type="match status" value="1"/>
</dbReference>
<name>A0A852UYB6_9ACTN</name>
<evidence type="ECO:0000256" key="6">
    <source>
        <dbReference type="ARBA" id="ARBA00023136"/>
    </source>
</evidence>
<dbReference type="InterPro" id="IPR001173">
    <property type="entry name" value="Glyco_trans_2-like"/>
</dbReference>
<evidence type="ECO:0000313" key="9">
    <source>
        <dbReference type="EMBL" id="NYF40044.1"/>
    </source>
</evidence>
<dbReference type="AlphaFoldDB" id="A0A852UYB6"/>
<dbReference type="GO" id="GO:0047355">
    <property type="term" value="F:CDP-glycerol glycerophosphotransferase activity"/>
    <property type="evidence" value="ECO:0007669"/>
    <property type="project" value="UniProtKB-EC"/>
</dbReference>
<sequence length="971" mass="108283">MTQRSTVPDVSVVVITYDDAPRLPRAVRSVLSQTLKNLEVIIVDDCSGDDTPAVVAALAREDPRVRCIRLPANSGGCGAPRNAGMDAAAAPYVMFLDSDDELPRHACKSLLLEAEATGADFVMGTVERVDEGTGNTTLWYPRLFAERRVVHGVRAEPELLFNCLATNKLYRRAFLEATGIRFPTGIHHEDIVWSTELFCHSKLFAVVPWPVYRWLLAAAPATTSISSRRHELENVRQRIAAAELTDRVLAATGSLDLKEDKDFRFLSHDLRLYLGDLPRRDPGWIAAFADIVVPYVDTLEPAAVRRSSRAERVCVQLLREGRHEEAAVAAVELGGRWVPPRAVTGHGARVFWGETVPATERGREELDVTESHLGEQPLASALLRHELADLEASGDRIRLRLRTYDPGRVLDGRAPTARLRIGGRKRTIAALPAEPVPAVPRGGPASGPAAPYGGPASEPAAPHGEPAPAGSAPDGSAPDGTREWEVTLDLSALDWPEDAVKPQSVELSLAEGGRSCSRPVLAFPDLSFTSTGTLSAGRLVLEASADVPFRLTARRIGPAPRRGRLARAAELWRDLPLRLATPRNLGRFYRLAAALTPVDRRLAVFESAEGGAYTGNPRYVYEELRRRDAPIRVVWSHTGDTAHFPRDAVLVRRNTFRHAWFLARARYWVDSHNLPYCYRKRRATRYLQTWHGQVFKKMGLNDPRLRAQPAMARRYAEAVARWDVLLTPGPDFRRDFGDASGFTGEALHAGYPRTDVLVRHDEPEQRERARRTREFFEVPEGRRVILYAPTYRDERRFSGESIRLDPQVLAAELGRDWVILVRAHPFDRFTVPDPLGHLVRDASSYPEVNDLMLASDVLVTDYSSIMFDYACLGRPILYYADDYEHYATDRRGVCFDLERLAPGPLLRNPGELVAALNRLDTVTERYGERYADFRARWCALDDGRAARAVVDAFFPEAPRSPEVPRLPEAAR</sequence>
<comment type="caution">
    <text evidence="9">The sequence shown here is derived from an EMBL/GenBank/DDBJ whole genome shotgun (WGS) entry which is preliminary data.</text>
</comment>
<evidence type="ECO:0000256" key="2">
    <source>
        <dbReference type="ARBA" id="ARBA00010488"/>
    </source>
</evidence>
<dbReference type="Gene3D" id="3.90.550.10">
    <property type="entry name" value="Spore Coat Polysaccharide Biosynthesis Protein SpsA, Chain A"/>
    <property type="match status" value="1"/>
</dbReference>
<feature type="domain" description="Glycosyltransferase 2-like" evidence="8">
    <location>
        <begin position="11"/>
        <end position="177"/>
    </location>
</feature>
<dbReference type="Proteomes" id="UP000576393">
    <property type="component" value="Unassembled WGS sequence"/>
</dbReference>
<comment type="subcellular location">
    <subcellularLocation>
        <location evidence="1">Cell membrane</location>
        <topology evidence="1">Peripheral membrane protein</topology>
    </subcellularLocation>
</comment>
<accession>A0A852UYB6</accession>
<organism evidence="9 10">
    <name type="scientific">Streptosporangium sandarakinum</name>
    <dbReference type="NCBI Taxonomy" id="1260955"/>
    <lineage>
        <taxon>Bacteria</taxon>
        <taxon>Bacillati</taxon>
        <taxon>Actinomycetota</taxon>
        <taxon>Actinomycetes</taxon>
        <taxon>Streptosporangiales</taxon>
        <taxon>Streptosporangiaceae</taxon>
        <taxon>Streptosporangium</taxon>
    </lineage>
</organism>
<dbReference type="Pfam" id="PF00535">
    <property type="entry name" value="Glycos_transf_2"/>
    <property type="match status" value="1"/>
</dbReference>
<dbReference type="GO" id="GO:0005886">
    <property type="term" value="C:plasma membrane"/>
    <property type="evidence" value="ECO:0007669"/>
    <property type="project" value="UniProtKB-SubCell"/>
</dbReference>
<reference evidence="9 10" key="1">
    <citation type="submission" date="2020-07" db="EMBL/GenBank/DDBJ databases">
        <title>Sequencing the genomes of 1000 actinobacteria strains.</title>
        <authorList>
            <person name="Klenk H.-P."/>
        </authorList>
    </citation>
    <scope>NUCLEOTIDE SEQUENCE [LARGE SCALE GENOMIC DNA]</scope>
    <source>
        <strain evidence="9 10">DSM 45763</strain>
    </source>
</reference>
<dbReference type="CDD" id="cd00761">
    <property type="entry name" value="Glyco_tranf_GTA_type"/>
    <property type="match status" value="1"/>
</dbReference>
<dbReference type="InterPro" id="IPR007554">
    <property type="entry name" value="Glycerophosphate_synth"/>
</dbReference>
<dbReference type="GO" id="GO:0019350">
    <property type="term" value="P:teichoic acid biosynthetic process"/>
    <property type="evidence" value="ECO:0007669"/>
    <property type="project" value="UniProtKB-KW"/>
</dbReference>
<dbReference type="EC" id="2.7.8.12" evidence="9"/>
<evidence type="ECO:0000259" key="8">
    <source>
        <dbReference type="Pfam" id="PF00535"/>
    </source>
</evidence>
<dbReference type="PANTHER" id="PTHR37316:SF3">
    <property type="entry name" value="TEICHOIC ACID GLYCEROL-PHOSPHATE TRANSFERASE"/>
    <property type="match status" value="1"/>
</dbReference>
<dbReference type="InterPro" id="IPR029044">
    <property type="entry name" value="Nucleotide-diphossugar_trans"/>
</dbReference>
<keyword evidence="10" id="KW-1185">Reference proteome</keyword>
<gene>
    <name evidence="9" type="ORF">HDA43_002203</name>
</gene>
<keyword evidence="5" id="KW-0777">Teichoic acid biosynthesis</keyword>